<feature type="region of interest" description="Disordered" evidence="1">
    <location>
        <begin position="413"/>
        <end position="438"/>
    </location>
</feature>
<feature type="domain" description="PPIase cyclophilin-type" evidence="2">
    <location>
        <begin position="18"/>
        <end position="71"/>
    </location>
</feature>
<dbReference type="GO" id="GO:0003755">
    <property type="term" value="F:peptidyl-prolyl cis-trans isomerase activity"/>
    <property type="evidence" value="ECO:0007669"/>
    <property type="project" value="InterPro"/>
</dbReference>
<feature type="compositionally biased region" description="Acidic residues" evidence="1">
    <location>
        <begin position="420"/>
        <end position="436"/>
    </location>
</feature>
<reference evidence="3 4" key="1">
    <citation type="journal article" date="2021" name="Sci. Rep.">
        <title>The genome of the diatom Chaetoceros tenuissimus carries an ancient integrated fragment of an extant virus.</title>
        <authorList>
            <person name="Hongo Y."/>
            <person name="Kimura K."/>
            <person name="Takaki Y."/>
            <person name="Yoshida Y."/>
            <person name="Baba S."/>
            <person name="Kobayashi G."/>
            <person name="Nagasaki K."/>
            <person name="Hano T."/>
            <person name="Tomaru Y."/>
        </authorList>
    </citation>
    <scope>NUCLEOTIDE SEQUENCE [LARGE SCALE GENOMIC DNA]</scope>
    <source>
        <strain evidence="3 4">NIES-3715</strain>
    </source>
</reference>
<gene>
    <name evidence="3" type="ORF">CTEN210_10538</name>
</gene>
<evidence type="ECO:0000256" key="1">
    <source>
        <dbReference type="SAM" id="MobiDB-lite"/>
    </source>
</evidence>
<evidence type="ECO:0000313" key="3">
    <source>
        <dbReference type="EMBL" id="GFH54062.1"/>
    </source>
</evidence>
<accession>A0AAD3H819</accession>
<dbReference type="AlphaFoldDB" id="A0AAD3H819"/>
<dbReference type="Pfam" id="PF00160">
    <property type="entry name" value="Pro_isomerase"/>
    <property type="match status" value="1"/>
</dbReference>
<protein>
    <recommendedName>
        <fullName evidence="2">PPIase cyclophilin-type domain-containing protein</fullName>
    </recommendedName>
</protein>
<name>A0AAD3H819_9STRA</name>
<comment type="caution">
    <text evidence="3">The sequence shown here is derived from an EMBL/GenBank/DDBJ whole genome shotgun (WGS) entry which is preliminary data.</text>
</comment>
<sequence>MGDRDPKEVSHVTCSVVNGGEFTLELRREWSPHGYDRAVELFERGYYDKSHFFRVVKKFLVQFGMSCYALTKCENDAELKHFHSSRALCPLKQCQEIASGYFYNYYEKKRNHTDFLLKMEEYLYPQNKASLIFRDASGSPAIASTDLDTDTEKLPGLFARLRPFVNPKKIQKYKEDFDINKIQGGNLFEKLESLAAQDSHTLLHRCLVGLATGVTNPINKIADSIKIMVSSENIRKLEDGRGSDLRNLGSRAQNLFGETHRYGWSQLLGTSYSRQTESRNIESRSSKVEIDLKMLKLNKYSYAILLFDNLGFKSHELQKIGVYEYNGNDALSRASEDWEDLRKKEGYSYDDLIKPTSEDNKALASNTICIVKSIIKAEQDGAFQSDSQMKRILVNDVLEVSKASTVYLPSYTGREAYNRDEDENEDDENENNDGEDAGIHRYNDGIIYDVPMRKDLNKKETVIDLLHYTQQISEAILDGYDDGNMNGQVPCLSELKIGFGGDGHPISAAHRIMKETSQDDEGANFYKSILAVFGGFHLMLELYKKIGAIFQHTHLFFLTFLFRKSTGSVNYVLNPSDPNQAEGEMVQRHLAYILSAIRCVSWLKRRGLWDNINWESDEDELNPYDSNVWDDGTDLADGTELASSVEISAEDVMKLILYRAKKNPLVFVILLEMRFCEILFLLQRAEHTRNAFLYCIAMKYALLLCINSNAYHYVEMICIFFIERTCMSDALRKILDTFILFQVTKFGKYIFADRSVEWTMRDIRVYLGKYFKGNTVQKLKDTLMEMHDSKRLKDKSKSNTKISMSIGRKSMVKLDKAFLEPYLWCRSSNIWMGSIMRLRRRPYKNRVSNDDQEEERVVLTQAAEGEDEESEVKTFVNPEGEPLYPDVLNLLSQGFKRSKEYFQKHFIDGSLNETRRSTKDTRAVTGDRKLYTREKCLYELNLLIEELDDKGLDIPTLCTTLKKRPKKIEVVRALIAARKELKKQNPMNWEDETKENFRERYESQKGKPLEIIEDEIGDAFFTFDDSVYMENNEIFTISFTDDDNGQMDNPAFNIDRGVFEETMKKLQNIYN</sequence>
<dbReference type="SUPFAM" id="SSF50891">
    <property type="entry name" value="Cyclophilin-like"/>
    <property type="match status" value="1"/>
</dbReference>
<organism evidence="3 4">
    <name type="scientific">Chaetoceros tenuissimus</name>
    <dbReference type="NCBI Taxonomy" id="426638"/>
    <lineage>
        <taxon>Eukaryota</taxon>
        <taxon>Sar</taxon>
        <taxon>Stramenopiles</taxon>
        <taxon>Ochrophyta</taxon>
        <taxon>Bacillariophyta</taxon>
        <taxon>Coscinodiscophyceae</taxon>
        <taxon>Chaetocerotophycidae</taxon>
        <taxon>Chaetocerotales</taxon>
        <taxon>Chaetocerotaceae</taxon>
        <taxon>Chaetoceros</taxon>
    </lineage>
</organism>
<evidence type="ECO:0000259" key="2">
    <source>
        <dbReference type="Pfam" id="PF00160"/>
    </source>
</evidence>
<dbReference type="InterPro" id="IPR002130">
    <property type="entry name" value="Cyclophilin-type_PPIase_dom"/>
</dbReference>
<dbReference type="Gene3D" id="2.40.100.10">
    <property type="entry name" value="Cyclophilin-like"/>
    <property type="match status" value="1"/>
</dbReference>
<dbReference type="InterPro" id="IPR029000">
    <property type="entry name" value="Cyclophilin-like_dom_sf"/>
</dbReference>
<evidence type="ECO:0000313" key="4">
    <source>
        <dbReference type="Proteomes" id="UP001054902"/>
    </source>
</evidence>
<dbReference type="EMBL" id="BLLK01000047">
    <property type="protein sequence ID" value="GFH54062.1"/>
    <property type="molecule type" value="Genomic_DNA"/>
</dbReference>
<keyword evidence="4" id="KW-1185">Reference proteome</keyword>
<proteinExistence type="predicted"/>
<dbReference type="Proteomes" id="UP001054902">
    <property type="component" value="Unassembled WGS sequence"/>
</dbReference>